<feature type="compositionally biased region" description="Low complexity" evidence="1">
    <location>
        <begin position="276"/>
        <end position="290"/>
    </location>
</feature>
<dbReference type="AlphaFoldDB" id="A0AAX6F970"/>
<name>A0AAX6F970_IRIPA</name>
<feature type="compositionally biased region" description="Low complexity" evidence="1">
    <location>
        <begin position="14"/>
        <end position="27"/>
    </location>
</feature>
<dbReference type="Proteomes" id="UP001140949">
    <property type="component" value="Unassembled WGS sequence"/>
</dbReference>
<feature type="compositionally biased region" description="Polar residues" evidence="1">
    <location>
        <begin position="303"/>
        <end position="320"/>
    </location>
</feature>
<dbReference type="PANTHER" id="PTHR33095">
    <property type="entry name" value="OS07G0619500 PROTEIN"/>
    <property type="match status" value="1"/>
</dbReference>
<evidence type="ECO:0000313" key="2">
    <source>
        <dbReference type="EMBL" id="KAJ6812872.1"/>
    </source>
</evidence>
<feature type="region of interest" description="Disordered" evidence="1">
    <location>
        <begin position="276"/>
        <end position="341"/>
    </location>
</feature>
<sequence length="381" mass="41207">MEVVLPMKDLPLDSTTSTPYTSAPTSPRRFGSGGGEPFNYYCHYTSAPASPTRVAALYAASVVPFDWEEEASGARKTQAGGGNEDEADYKIGDDDFAFEFSGQLEKGVLPPELAAADELFEEGRIRPLKPPPRLYNLDVNDKAPPPKPPKGGLWSPRQKSRRGDLSPAAARGEEMRERGRERGAAFPSPSSIPSSRSRKGSRSLSPMRGELRGSFMRSPVNSPSQASTSAAAAPSVKSRGSSKKWRLKDLLLFRSASEGRVTGNRSKDPLRKYTILSSSNSSSSILPPSSANKRGGGGEDSRNSSFRSTDGSVGSSTRRGSMSPHEMHYKSNRAASEEMKKKTPLPFVRQGIFGCLRYNPAVQSIARGFGNSSALRHRQSQ</sequence>
<feature type="region of interest" description="Disordered" evidence="1">
    <location>
        <begin position="124"/>
        <end position="249"/>
    </location>
</feature>
<keyword evidence="3" id="KW-1185">Reference proteome</keyword>
<comment type="caution">
    <text evidence="2">The sequence shown here is derived from an EMBL/GenBank/DDBJ whole genome shotgun (WGS) entry which is preliminary data.</text>
</comment>
<feature type="region of interest" description="Disordered" evidence="1">
    <location>
        <begin position="1"/>
        <end position="33"/>
    </location>
</feature>
<accession>A0AAX6F970</accession>
<dbReference type="PANTHER" id="PTHR33095:SF81">
    <property type="entry name" value="OS07G0619500 PROTEIN"/>
    <property type="match status" value="1"/>
</dbReference>
<evidence type="ECO:0000256" key="1">
    <source>
        <dbReference type="SAM" id="MobiDB-lite"/>
    </source>
</evidence>
<gene>
    <name evidence="2" type="ORF">M6B38_146050</name>
</gene>
<dbReference type="Pfam" id="PF07816">
    <property type="entry name" value="DUF1645"/>
    <property type="match status" value="1"/>
</dbReference>
<feature type="compositionally biased region" description="Low complexity" evidence="1">
    <location>
        <begin position="222"/>
        <end position="235"/>
    </location>
</feature>
<protein>
    <submittedName>
        <fullName evidence="2">Uncharacterized protein</fullName>
    </submittedName>
</protein>
<feature type="compositionally biased region" description="Low complexity" evidence="1">
    <location>
        <begin position="184"/>
        <end position="195"/>
    </location>
</feature>
<feature type="compositionally biased region" description="Basic and acidic residues" evidence="1">
    <location>
        <begin position="171"/>
        <end position="183"/>
    </location>
</feature>
<dbReference type="InterPro" id="IPR012442">
    <property type="entry name" value="DUF1645_plant"/>
</dbReference>
<feature type="compositionally biased region" description="Basic and acidic residues" evidence="1">
    <location>
        <begin position="325"/>
        <end position="341"/>
    </location>
</feature>
<evidence type="ECO:0000313" key="3">
    <source>
        <dbReference type="Proteomes" id="UP001140949"/>
    </source>
</evidence>
<organism evidence="2 3">
    <name type="scientific">Iris pallida</name>
    <name type="common">Sweet iris</name>
    <dbReference type="NCBI Taxonomy" id="29817"/>
    <lineage>
        <taxon>Eukaryota</taxon>
        <taxon>Viridiplantae</taxon>
        <taxon>Streptophyta</taxon>
        <taxon>Embryophyta</taxon>
        <taxon>Tracheophyta</taxon>
        <taxon>Spermatophyta</taxon>
        <taxon>Magnoliopsida</taxon>
        <taxon>Liliopsida</taxon>
        <taxon>Asparagales</taxon>
        <taxon>Iridaceae</taxon>
        <taxon>Iridoideae</taxon>
        <taxon>Irideae</taxon>
        <taxon>Iris</taxon>
    </lineage>
</organism>
<reference evidence="2" key="2">
    <citation type="submission" date="2023-04" db="EMBL/GenBank/DDBJ databases">
        <authorList>
            <person name="Bruccoleri R.E."/>
            <person name="Oakeley E.J."/>
            <person name="Faust A.-M."/>
            <person name="Dessus-Babus S."/>
            <person name="Altorfer M."/>
            <person name="Burckhardt D."/>
            <person name="Oertli M."/>
            <person name="Naumann U."/>
            <person name="Petersen F."/>
            <person name="Wong J."/>
        </authorList>
    </citation>
    <scope>NUCLEOTIDE SEQUENCE</scope>
    <source>
        <strain evidence="2">GSM-AAB239-AS_SAM_17_03QT</strain>
        <tissue evidence="2">Leaf</tissue>
    </source>
</reference>
<reference evidence="2" key="1">
    <citation type="journal article" date="2023" name="GigaByte">
        <title>Genome assembly of the bearded iris, Iris pallida Lam.</title>
        <authorList>
            <person name="Bruccoleri R.E."/>
            <person name="Oakeley E.J."/>
            <person name="Faust A.M.E."/>
            <person name="Altorfer M."/>
            <person name="Dessus-Babus S."/>
            <person name="Burckhardt D."/>
            <person name="Oertli M."/>
            <person name="Naumann U."/>
            <person name="Petersen F."/>
            <person name="Wong J."/>
        </authorList>
    </citation>
    <scope>NUCLEOTIDE SEQUENCE</scope>
    <source>
        <strain evidence="2">GSM-AAB239-AS_SAM_17_03QT</strain>
    </source>
</reference>
<dbReference type="EMBL" id="JANAVB010030817">
    <property type="protein sequence ID" value="KAJ6812872.1"/>
    <property type="molecule type" value="Genomic_DNA"/>
</dbReference>
<proteinExistence type="predicted"/>